<protein>
    <submittedName>
        <fullName evidence="1">Uncharacterized protein</fullName>
    </submittedName>
</protein>
<sequence length="176" mass="20912">MNFKEKETVNFRDNWGYLSIVTVGPAFQISTLNLKSTISEFLKTKYFIWNYESEPTGQNVIVTQGNGEKTEYSNEKFYGFYETEKLEYIDFKSIDFKTFEKNIEQTILQETNAEFLKKCSQTLQRFNPNSLFFFLNPSENKIPKIVKDWPIYTYFYSYLIIELENNEISLVEFGLD</sequence>
<keyword evidence="2" id="KW-1185">Reference proteome</keyword>
<dbReference type="Proteomes" id="UP000626242">
    <property type="component" value="Unassembled WGS sequence"/>
</dbReference>
<organism evidence="1 2">
    <name type="scientific">Kaistella pullorum</name>
    <dbReference type="NCBI Taxonomy" id="2763074"/>
    <lineage>
        <taxon>Bacteria</taxon>
        <taxon>Pseudomonadati</taxon>
        <taxon>Bacteroidota</taxon>
        <taxon>Flavobacteriia</taxon>
        <taxon>Flavobacteriales</taxon>
        <taxon>Weeksellaceae</taxon>
        <taxon>Chryseobacterium group</taxon>
        <taxon>Kaistella</taxon>
    </lineage>
</organism>
<comment type="caution">
    <text evidence="1">The sequence shown here is derived from an EMBL/GenBank/DDBJ whole genome shotgun (WGS) entry which is preliminary data.</text>
</comment>
<reference evidence="1 2" key="1">
    <citation type="submission" date="2020-08" db="EMBL/GenBank/DDBJ databases">
        <title>A Genomic Blueprint of the Chicken Gut Microbiome.</title>
        <authorList>
            <person name="Gilroy R."/>
            <person name="Ravi A."/>
            <person name="Getino M."/>
            <person name="Pursley I."/>
            <person name="Horton D.L."/>
            <person name="Alikhan N.-F."/>
            <person name="Baker D."/>
            <person name="Gharbi K."/>
            <person name="Hall N."/>
            <person name="Watson M."/>
            <person name="Adriaenssens E.M."/>
            <person name="Foster-Nyarko E."/>
            <person name="Jarju S."/>
            <person name="Secka A."/>
            <person name="Antonio M."/>
            <person name="Oren A."/>
            <person name="Chaudhuri R."/>
            <person name="La Ragione R.M."/>
            <person name="Hildebrand F."/>
            <person name="Pallen M.J."/>
        </authorList>
    </citation>
    <scope>NUCLEOTIDE SEQUENCE [LARGE SCALE GENOMIC DNA]</scope>
    <source>
        <strain evidence="1 2">Sa1CVA4</strain>
    </source>
</reference>
<proteinExistence type="predicted"/>
<evidence type="ECO:0000313" key="1">
    <source>
        <dbReference type="EMBL" id="MBD8019107.1"/>
    </source>
</evidence>
<accession>A0ABR8WQF1</accession>
<dbReference type="EMBL" id="JACSPS010000007">
    <property type="protein sequence ID" value="MBD8019107.1"/>
    <property type="molecule type" value="Genomic_DNA"/>
</dbReference>
<evidence type="ECO:0000313" key="2">
    <source>
        <dbReference type="Proteomes" id="UP000626242"/>
    </source>
</evidence>
<gene>
    <name evidence="1" type="ORF">H9628_11550</name>
</gene>
<name>A0ABR8WQF1_9FLAO</name>
<dbReference type="RefSeq" id="WP_251834303.1">
    <property type="nucleotide sequence ID" value="NZ_JACSPS010000007.1"/>
</dbReference>